<dbReference type="PANTHER" id="PTHR18937">
    <property type="entry name" value="STRUCTURAL MAINTENANCE OF CHROMOSOMES SMC FAMILY MEMBER"/>
    <property type="match status" value="1"/>
</dbReference>
<evidence type="ECO:0000256" key="1">
    <source>
        <dbReference type="ARBA" id="ARBA00004123"/>
    </source>
</evidence>
<comment type="similarity">
    <text evidence="3">Belongs to the SMC family. SMC1 subfamily.</text>
</comment>
<dbReference type="FunFam" id="1.20.1060.20:FF:000001">
    <property type="entry name" value="Structural maintenance of chromosomes 1A"/>
    <property type="match status" value="1"/>
</dbReference>
<evidence type="ECO:0000256" key="11">
    <source>
        <dbReference type="SAM" id="Coils"/>
    </source>
</evidence>
<dbReference type="GO" id="GO:0005634">
    <property type="term" value="C:nucleus"/>
    <property type="evidence" value="ECO:0007669"/>
    <property type="project" value="UniProtKB-SubCell"/>
</dbReference>
<keyword evidence="4" id="KW-0158">Chromosome</keyword>
<dbReference type="GO" id="GO:0007062">
    <property type="term" value="P:sister chromatid cohesion"/>
    <property type="evidence" value="ECO:0007669"/>
    <property type="project" value="InterPro"/>
</dbReference>
<dbReference type="GO" id="GO:0016887">
    <property type="term" value="F:ATP hydrolysis activity"/>
    <property type="evidence" value="ECO:0007669"/>
    <property type="project" value="InterPro"/>
</dbReference>
<feature type="coiled-coil region" evidence="11">
    <location>
        <begin position="852"/>
        <end position="942"/>
    </location>
</feature>
<evidence type="ECO:0000256" key="2">
    <source>
        <dbReference type="ARBA" id="ARBA00004286"/>
    </source>
</evidence>
<reference evidence="13" key="1">
    <citation type="submission" date="2020-04" db="EMBL/GenBank/DDBJ databases">
        <title>Genome-wide identification of DNA double-strand break (DSBs) repair genes and transcriptional modulation in response to Benzo[alpha]pyrene in the monogonont rotifer Brachionus spp.</title>
        <authorList>
            <person name="Kim M.-S."/>
            <person name="Lee Y.H."/>
            <person name="Lee J.-S."/>
        </authorList>
    </citation>
    <scope>NUCLEOTIDE SEQUENCE</scope>
</reference>
<dbReference type="SUPFAM" id="SSF75553">
    <property type="entry name" value="Smc hinge domain"/>
    <property type="match status" value="1"/>
</dbReference>
<keyword evidence="9" id="KW-0131">Cell cycle</keyword>
<dbReference type="SUPFAM" id="SSF52540">
    <property type="entry name" value="P-loop containing nucleoside triphosphate hydrolases"/>
    <property type="match status" value="1"/>
</dbReference>
<dbReference type="InterPro" id="IPR003395">
    <property type="entry name" value="RecF/RecN/SMC_N"/>
</dbReference>
<name>A0A7G7WNI4_9BILA</name>
<dbReference type="InterPro" id="IPR036277">
    <property type="entry name" value="SMC_hinge_sf"/>
</dbReference>
<feature type="domain" description="SMC hinge" evidence="12">
    <location>
        <begin position="529"/>
        <end position="648"/>
    </location>
</feature>
<dbReference type="InterPro" id="IPR028468">
    <property type="entry name" value="Smc1_ABC"/>
</dbReference>
<dbReference type="Gene3D" id="1.20.5.340">
    <property type="match status" value="1"/>
</dbReference>
<evidence type="ECO:0000256" key="10">
    <source>
        <dbReference type="PIRNR" id="PIRNR005719"/>
    </source>
</evidence>
<evidence type="ECO:0000313" key="13">
    <source>
        <dbReference type="EMBL" id="QNH68110.1"/>
    </source>
</evidence>
<dbReference type="CDD" id="cd03275">
    <property type="entry name" value="ABC_SMC1_euk"/>
    <property type="match status" value="1"/>
</dbReference>
<dbReference type="Gene3D" id="3.40.50.300">
    <property type="entry name" value="P-loop containing nucleotide triphosphate hydrolases"/>
    <property type="match status" value="2"/>
</dbReference>
<feature type="coiled-coil region" evidence="11">
    <location>
        <begin position="424"/>
        <end position="500"/>
    </location>
</feature>
<evidence type="ECO:0000259" key="12">
    <source>
        <dbReference type="SMART" id="SM00968"/>
    </source>
</evidence>
<keyword evidence="8 10" id="KW-0539">Nucleus</keyword>
<keyword evidence="7 11" id="KW-0175">Coiled coil</keyword>
<keyword evidence="6" id="KW-0498">Mitosis</keyword>
<organism evidence="13">
    <name type="scientific">Brachionus koreanus</name>
    <dbReference type="NCBI Taxonomy" id="1199090"/>
    <lineage>
        <taxon>Eukaryota</taxon>
        <taxon>Metazoa</taxon>
        <taxon>Spiralia</taxon>
        <taxon>Gnathifera</taxon>
        <taxon>Rotifera</taxon>
        <taxon>Eurotatoria</taxon>
        <taxon>Monogononta</taxon>
        <taxon>Pseudotrocha</taxon>
        <taxon>Ploima</taxon>
        <taxon>Brachionidae</taxon>
        <taxon>Brachionus</taxon>
    </lineage>
</organism>
<dbReference type="GO" id="GO:0051301">
    <property type="term" value="P:cell division"/>
    <property type="evidence" value="ECO:0007669"/>
    <property type="project" value="UniProtKB-KW"/>
</dbReference>
<dbReference type="PANTHER" id="PTHR18937:SF12">
    <property type="entry name" value="STRUCTURAL MAINTENANCE OF CHROMOSOMES PROTEIN"/>
    <property type="match status" value="1"/>
</dbReference>
<evidence type="ECO:0000256" key="6">
    <source>
        <dbReference type="ARBA" id="ARBA00022776"/>
    </source>
</evidence>
<accession>A0A7G7WNI4</accession>
<dbReference type="SMART" id="SM00968">
    <property type="entry name" value="SMC_hinge"/>
    <property type="match status" value="1"/>
</dbReference>
<sequence>MGYLKYIELENFKSYKGTVKIGPFKSFTAIIGPNGSGKSNMMDAISFVLGESTKNLRVKKLSDLIHGAPIGKPASNRASVSFVYSYEQIDSVLDEENRETLQDEIGKEIKFTRTVIGSSSEYRIDGKVINAIDYQTELEKIGIYLRAKNFLVYQGQVESIAIKNAKEITHVFEEISRSIELKEEYEKLKTEMEKAEHETQANFQKKRGVAAQKKEARLEKEEAEKYQRLKNEMHEQELQLRLFQLYYNEKATEDVNDELDKKKSEIKTIESKRDKVDEEIKDKKKIHGQKNREISKLDEKIKELEINLAKKKPQFIKAKENSSHIQKKMESLKTCRDSALKANDAHLNEIKQIEEELNNLQEERMEFEKNIEQEYLSQGISLELRESQMREYQKLKEVVAQRNTQFQDQLDSLLREQKLDQDRLDNETRKRNDANLKIKQKEFELEEQKLKLNKLIEYINNTEAQISQQKQLEVQMNEEIEKAKVLCVDYENEYAKIVNEIGDAKIDKSESARNQKKSETIEQLKKKFPGVHGRLIDHCEPVHRKYQLAITKVMGRSMDAIVVDCEKTARECIQFMKEQRIQSETFYPLDFIDAPTLDERLREIRDPKHTKMLFDVIKFNPPQIKKALLFAVGNCLVCETDEDARNLAFGSSKRHKVVSLDGTLFQKSGLISGGSFELRQKAKRWDEKQMESLRKRKDHLTEQLKEQIKIKRKEPELSDLRANLKGLEYRLKYSKQNQDKAERDQILKLENELEQTKKENLGHDPKIKEITDRIQERSIKIKNIKLDRNKIEDEVFSNFCHEIGVDNIRIYEERELAGQQETVKERMAFKEKETRLKTQLEFEKSRDTLKSYNKWEKDLKENEKELVNLKKEEDVLKESISEIESQIESKKIQIEELRTEATNFETDINELKKKLFANNKEVNDFRKKINSIEAKLMDKKLERHAILKNSKLDLIDLPMIIGSMDDINEEELASQPPALQNMNTTSESFKAPSTLNTVSTQDQTVIFEKEAQIKIDYKQLDTEFLNIESEDDIERTELRISSRVSELREILQNFQIPNHRVDEKLDTVTEMWESTTAEFDKARLQAKKARSSFMKIKQERYDRFIKCFDHINSRIDEIYKSLCMNQGAQASLVLENVEEPYSEGIIYNCVAPGKRFRQMDNLSGGEKTVAALALLFAVRSFNPSPFFVLDEVDAALDNTNIGKVANYIKDQSRKGLQCIVISLKEEFFQHSDALIGVYPVADECIVSKILSLDLTDISEE</sequence>
<dbReference type="GO" id="GO:0008278">
    <property type="term" value="C:cohesin complex"/>
    <property type="evidence" value="ECO:0007669"/>
    <property type="project" value="InterPro"/>
</dbReference>
<evidence type="ECO:0000256" key="7">
    <source>
        <dbReference type="ARBA" id="ARBA00023054"/>
    </source>
</evidence>
<dbReference type="InterPro" id="IPR024704">
    <property type="entry name" value="SMC"/>
</dbReference>
<dbReference type="PIRSF" id="PIRSF005719">
    <property type="entry name" value="SMC"/>
    <property type="match status" value="1"/>
</dbReference>
<dbReference type="AlphaFoldDB" id="A0A7G7WNI4"/>
<evidence type="ECO:0000256" key="9">
    <source>
        <dbReference type="ARBA" id="ARBA00023306"/>
    </source>
</evidence>
<dbReference type="GO" id="GO:0003677">
    <property type="term" value="F:DNA binding"/>
    <property type="evidence" value="ECO:0007669"/>
    <property type="project" value="TreeGrafter"/>
</dbReference>
<dbReference type="Gene3D" id="1.20.1060.20">
    <property type="match status" value="1"/>
</dbReference>
<proteinExistence type="evidence at transcript level"/>
<evidence type="ECO:0000256" key="4">
    <source>
        <dbReference type="ARBA" id="ARBA00022454"/>
    </source>
</evidence>
<feature type="coiled-coil region" evidence="11">
    <location>
        <begin position="178"/>
        <end position="307"/>
    </location>
</feature>
<dbReference type="InterPro" id="IPR027417">
    <property type="entry name" value="P-loop_NTPase"/>
</dbReference>
<keyword evidence="5" id="KW-0132">Cell division</keyword>
<evidence type="ECO:0000256" key="5">
    <source>
        <dbReference type="ARBA" id="ARBA00022618"/>
    </source>
</evidence>
<dbReference type="Pfam" id="PF02463">
    <property type="entry name" value="SMC_N"/>
    <property type="match status" value="1"/>
</dbReference>
<dbReference type="EMBL" id="MT276023">
    <property type="protein sequence ID" value="QNH68110.1"/>
    <property type="molecule type" value="mRNA"/>
</dbReference>
<feature type="coiled-coil region" evidence="11">
    <location>
        <begin position="336"/>
        <end position="377"/>
    </location>
</feature>
<comment type="subcellular location">
    <subcellularLocation>
        <location evidence="2">Chromosome</location>
    </subcellularLocation>
    <subcellularLocation>
        <location evidence="1 10">Nucleus</location>
    </subcellularLocation>
</comment>
<protein>
    <recommendedName>
        <fullName evidence="10">Structural maintenance of chromosomes protein</fullName>
    </recommendedName>
</protein>
<dbReference type="GO" id="GO:0005524">
    <property type="term" value="F:ATP binding"/>
    <property type="evidence" value="ECO:0007669"/>
    <property type="project" value="InterPro"/>
</dbReference>
<dbReference type="Pfam" id="PF06470">
    <property type="entry name" value="SMC_hinge"/>
    <property type="match status" value="1"/>
</dbReference>
<dbReference type="InterPro" id="IPR010935">
    <property type="entry name" value="SMC_hinge"/>
</dbReference>
<evidence type="ECO:0000256" key="3">
    <source>
        <dbReference type="ARBA" id="ARBA00005597"/>
    </source>
</evidence>
<evidence type="ECO:0000256" key="8">
    <source>
        <dbReference type="ARBA" id="ARBA00023242"/>
    </source>
</evidence>
<dbReference type="Gene3D" id="3.30.70.1620">
    <property type="match status" value="1"/>
</dbReference>